<dbReference type="RefSeq" id="WP_343970377.1">
    <property type="nucleotide sequence ID" value="NZ_BAAAJG010000002.1"/>
</dbReference>
<proteinExistence type="predicted"/>
<evidence type="ECO:0008006" key="3">
    <source>
        <dbReference type="Google" id="ProtNLM"/>
    </source>
</evidence>
<comment type="caution">
    <text evidence="1">The sequence shown here is derived from an EMBL/GenBank/DDBJ whole genome shotgun (WGS) entry which is preliminary data.</text>
</comment>
<evidence type="ECO:0000313" key="1">
    <source>
        <dbReference type="EMBL" id="MFD1530710.1"/>
    </source>
</evidence>
<dbReference type="PROSITE" id="PS51257">
    <property type="entry name" value="PROKAR_LIPOPROTEIN"/>
    <property type="match status" value="1"/>
</dbReference>
<sequence length="205" mass="20853">MTPPSRATPSALVPIALVLAVLAGLAGCTSSVGGNPTADPAPAPTEGPGSDPVVWVDRVCGAVLSFAVPATAAPDFSGSKDLPAVQRTVSDYLGSVVAGVQEGRAQLDAVGQSPVQGGDEAIGRTESAMQFLEQDFSGAKTTMDTANPGDRQSFMAVLTQVETTLAAIAPPDLLRDLSTTPRLQRAAERATQCQQLSSLAAVVPQ</sequence>
<accession>A0ABW4FJA4</accession>
<dbReference type="EMBL" id="JBHUCP010000009">
    <property type="protein sequence ID" value="MFD1530710.1"/>
    <property type="molecule type" value="Genomic_DNA"/>
</dbReference>
<gene>
    <name evidence="1" type="ORF">ACFSCY_14785</name>
</gene>
<keyword evidence="2" id="KW-1185">Reference proteome</keyword>
<evidence type="ECO:0000313" key="2">
    <source>
        <dbReference type="Proteomes" id="UP001597145"/>
    </source>
</evidence>
<name>A0ABW4FJA4_9PSEU</name>
<reference evidence="2" key="1">
    <citation type="journal article" date="2019" name="Int. J. Syst. Evol. Microbiol.">
        <title>The Global Catalogue of Microorganisms (GCM) 10K type strain sequencing project: providing services to taxonomists for standard genome sequencing and annotation.</title>
        <authorList>
            <consortium name="The Broad Institute Genomics Platform"/>
            <consortium name="The Broad Institute Genome Sequencing Center for Infectious Disease"/>
            <person name="Wu L."/>
            <person name="Ma J."/>
        </authorList>
    </citation>
    <scope>NUCLEOTIDE SEQUENCE [LARGE SCALE GENOMIC DNA]</scope>
    <source>
        <strain evidence="2">JCM 12165</strain>
    </source>
</reference>
<organism evidence="1 2">
    <name type="scientific">Pseudonocardia aurantiaca</name>
    <dbReference type="NCBI Taxonomy" id="75290"/>
    <lineage>
        <taxon>Bacteria</taxon>
        <taxon>Bacillati</taxon>
        <taxon>Actinomycetota</taxon>
        <taxon>Actinomycetes</taxon>
        <taxon>Pseudonocardiales</taxon>
        <taxon>Pseudonocardiaceae</taxon>
        <taxon>Pseudonocardia</taxon>
    </lineage>
</organism>
<protein>
    <recommendedName>
        <fullName evidence="3">Lipoprotein</fullName>
    </recommendedName>
</protein>
<dbReference type="Proteomes" id="UP001597145">
    <property type="component" value="Unassembled WGS sequence"/>
</dbReference>